<dbReference type="EMBL" id="DS744245">
    <property type="protein sequence ID" value="EEC07610.1"/>
    <property type="molecule type" value="Genomic_DNA"/>
</dbReference>
<comment type="subcellular location">
    <subcellularLocation>
        <location evidence="1">Cell membrane</location>
        <topology evidence="1">Multi-pass membrane protein</topology>
    </subcellularLocation>
</comment>
<keyword evidence="7" id="KW-0915">Sodium</keyword>
<evidence type="ECO:0000256" key="4">
    <source>
        <dbReference type="ARBA" id="ARBA00022475"/>
    </source>
</evidence>
<dbReference type="InterPro" id="IPR001734">
    <property type="entry name" value="Na/solute_symporter"/>
</dbReference>
<evidence type="ECO:0000256" key="8">
    <source>
        <dbReference type="ARBA" id="ARBA00023065"/>
    </source>
</evidence>
<reference evidence="13 15" key="1">
    <citation type="submission" date="2008-03" db="EMBL/GenBank/DDBJ databases">
        <title>Annotation of Ixodes scapularis.</title>
        <authorList>
            <consortium name="Ixodes scapularis Genome Project Consortium"/>
            <person name="Caler E."/>
            <person name="Hannick L.I."/>
            <person name="Bidwell S."/>
            <person name="Joardar V."/>
            <person name="Thiagarajan M."/>
            <person name="Amedeo P."/>
            <person name="Galinsky K.J."/>
            <person name="Schobel S."/>
            <person name="Inman J."/>
            <person name="Hostetler J."/>
            <person name="Miller J."/>
            <person name="Hammond M."/>
            <person name="Megy K."/>
            <person name="Lawson D."/>
            <person name="Kodira C."/>
            <person name="Sutton G."/>
            <person name="Meyer J."/>
            <person name="Hill C.A."/>
            <person name="Birren B."/>
            <person name="Nene V."/>
            <person name="Collins F."/>
            <person name="Alarcon-Chaidez F."/>
            <person name="Wikel S."/>
            <person name="Strausberg R."/>
        </authorList>
    </citation>
    <scope>NUCLEOTIDE SEQUENCE [LARGE SCALE GENOMIC DNA]</scope>
    <source>
        <strain evidence="15">Wikel</strain>
        <strain evidence="13">Wikel colony</strain>
    </source>
</reference>
<dbReference type="VEuPathDB" id="VectorBase:ISCW018985"/>
<proteinExistence type="inferred from homology"/>
<dbReference type="InterPro" id="IPR038377">
    <property type="entry name" value="Na/Glc_symporter_sf"/>
</dbReference>
<keyword evidence="5 12" id="KW-0812">Transmembrane</keyword>
<feature type="non-terminal residue" evidence="13">
    <location>
        <position position="1"/>
    </location>
</feature>
<evidence type="ECO:0000256" key="11">
    <source>
        <dbReference type="RuleBase" id="RU362091"/>
    </source>
</evidence>
<dbReference type="PaxDb" id="6945-B7PLY8"/>
<dbReference type="Proteomes" id="UP000001555">
    <property type="component" value="Unassembled WGS sequence"/>
</dbReference>
<comment type="similarity">
    <text evidence="2 11">Belongs to the sodium:solute symporter (SSF) (TC 2.A.21) family.</text>
</comment>
<evidence type="ECO:0000256" key="7">
    <source>
        <dbReference type="ARBA" id="ARBA00023053"/>
    </source>
</evidence>
<dbReference type="EMBL" id="ABJB011106791">
    <property type="status" value="NOT_ANNOTATED_CDS"/>
    <property type="molecule type" value="Genomic_DNA"/>
</dbReference>
<gene>
    <name evidence="13" type="ORF">IscW_ISCW018985</name>
</gene>
<name>B7PLY8_IXOSC</name>
<keyword evidence="9 12" id="KW-0472">Membrane</keyword>
<protein>
    <submittedName>
        <fullName evidence="13 14">Uncharacterized protein</fullName>
    </submittedName>
</protein>
<feature type="transmembrane region" description="Helical" evidence="12">
    <location>
        <begin position="45"/>
        <end position="62"/>
    </location>
</feature>
<keyword evidence="3" id="KW-0813">Transport</keyword>
<evidence type="ECO:0000256" key="3">
    <source>
        <dbReference type="ARBA" id="ARBA00022448"/>
    </source>
</evidence>
<reference evidence="14" key="2">
    <citation type="submission" date="2020-05" db="UniProtKB">
        <authorList>
            <consortium name="EnsemblMetazoa"/>
        </authorList>
    </citation>
    <scope>IDENTIFICATION</scope>
    <source>
        <strain evidence="14">wikel</strain>
    </source>
</reference>
<dbReference type="PANTHER" id="PTHR42985:SF40">
    <property type="entry name" value="LD47995P-RELATED"/>
    <property type="match status" value="1"/>
</dbReference>
<dbReference type="EnsemblMetazoa" id="ISCW018985-RA">
    <property type="protein sequence ID" value="ISCW018985-PA"/>
    <property type="gene ID" value="ISCW018985"/>
</dbReference>
<dbReference type="GO" id="GO:0006814">
    <property type="term" value="P:sodium ion transport"/>
    <property type="evidence" value="ECO:0007669"/>
    <property type="project" value="UniProtKB-KW"/>
</dbReference>
<dbReference type="VEuPathDB" id="VectorBase:ISCI018985"/>
<evidence type="ECO:0000313" key="15">
    <source>
        <dbReference type="Proteomes" id="UP000001555"/>
    </source>
</evidence>
<feature type="transmembrane region" description="Helical" evidence="12">
    <location>
        <begin position="12"/>
        <end position="39"/>
    </location>
</feature>
<dbReference type="GO" id="GO:0022857">
    <property type="term" value="F:transmembrane transporter activity"/>
    <property type="evidence" value="ECO:0007669"/>
    <property type="project" value="InterPro"/>
</dbReference>
<dbReference type="Pfam" id="PF00474">
    <property type="entry name" value="SSF"/>
    <property type="match status" value="1"/>
</dbReference>
<dbReference type="HOGENOM" id="CLU_2461066_0_0_1"/>
<accession>B7PLY8</accession>
<keyword evidence="15" id="KW-1185">Reference proteome</keyword>
<dbReference type="PROSITE" id="PS50283">
    <property type="entry name" value="NA_SOLUT_SYMP_3"/>
    <property type="match status" value="1"/>
</dbReference>
<evidence type="ECO:0000256" key="10">
    <source>
        <dbReference type="ARBA" id="ARBA00023201"/>
    </source>
</evidence>
<evidence type="ECO:0000313" key="14">
    <source>
        <dbReference type="EnsemblMetazoa" id="ISCW018985-PA"/>
    </source>
</evidence>
<evidence type="ECO:0000256" key="2">
    <source>
        <dbReference type="ARBA" id="ARBA00006434"/>
    </source>
</evidence>
<keyword evidence="4" id="KW-1003">Cell membrane</keyword>
<dbReference type="InParanoid" id="B7PLY8"/>
<keyword evidence="6 12" id="KW-1133">Transmembrane helix</keyword>
<evidence type="ECO:0000256" key="5">
    <source>
        <dbReference type="ARBA" id="ARBA00022692"/>
    </source>
</evidence>
<evidence type="ECO:0000256" key="6">
    <source>
        <dbReference type="ARBA" id="ARBA00022989"/>
    </source>
</evidence>
<evidence type="ECO:0000256" key="1">
    <source>
        <dbReference type="ARBA" id="ARBA00004651"/>
    </source>
</evidence>
<dbReference type="AlphaFoldDB" id="B7PLY8"/>
<dbReference type="PANTHER" id="PTHR42985">
    <property type="entry name" value="SODIUM-COUPLED MONOCARBOXYLATE TRANSPORTER"/>
    <property type="match status" value="1"/>
</dbReference>
<dbReference type="Gene3D" id="1.20.1730.10">
    <property type="entry name" value="Sodium/glucose cotransporter"/>
    <property type="match status" value="1"/>
</dbReference>
<keyword evidence="10" id="KW-0739">Sodium transport</keyword>
<sequence length="89" mass="9450">YLRIRYGNKIGMIACGIYILLAQSLGAIALFAASVGVAYVFQVEILWSTLALGLTGTVYTALGGLRGVVWTDTIQGIIILALPIVMMGM</sequence>
<evidence type="ECO:0000313" key="13">
    <source>
        <dbReference type="EMBL" id="EEC07610.1"/>
    </source>
</evidence>
<feature type="non-terminal residue" evidence="13">
    <location>
        <position position="89"/>
    </location>
</feature>
<evidence type="ECO:0000256" key="12">
    <source>
        <dbReference type="SAM" id="Phobius"/>
    </source>
</evidence>
<dbReference type="GO" id="GO:0005886">
    <property type="term" value="C:plasma membrane"/>
    <property type="evidence" value="ECO:0007669"/>
    <property type="project" value="UniProtKB-SubCell"/>
</dbReference>
<organism>
    <name type="scientific">Ixodes scapularis</name>
    <name type="common">Black-legged tick</name>
    <name type="synonym">Deer tick</name>
    <dbReference type="NCBI Taxonomy" id="6945"/>
    <lineage>
        <taxon>Eukaryota</taxon>
        <taxon>Metazoa</taxon>
        <taxon>Ecdysozoa</taxon>
        <taxon>Arthropoda</taxon>
        <taxon>Chelicerata</taxon>
        <taxon>Arachnida</taxon>
        <taxon>Acari</taxon>
        <taxon>Parasitiformes</taxon>
        <taxon>Ixodida</taxon>
        <taxon>Ixodoidea</taxon>
        <taxon>Ixodidae</taxon>
        <taxon>Ixodinae</taxon>
        <taxon>Ixodes</taxon>
    </lineage>
</organism>
<keyword evidence="8" id="KW-0406">Ion transport</keyword>
<dbReference type="InterPro" id="IPR051163">
    <property type="entry name" value="Sodium:Solute_Symporter_SSF"/>
</dbReference>
<evidence type="ECO:0000256" key="9">
    <source>
        <dbReference type="ARBA" id="ARBA00023136"/>
    </source>
</evidence>